<dbReference type="Proteomes" id="UP001566132">
    <property type="component" value="Unassembled WGS sequence"/>
</dbReference>
<evidence type="ECO:0000313" key="6">
    <source>
        <dbReference type="EMBL" id="KAL1517305.1"/>
    </source>
</evidence>
<name>A0ABD1FDE8_HYPHA</name>
<keyword evidence="1 3" id="KW-0547">Nucleotide-binding</keyword>
<dbReference type="InterPro" id="IPR020588">
    <property type="entry name" value="RecA_ATP-bd"/>
</dbReference>
<evidence type="ECO:0000259" key="4">
    <source>
        <dbReference type="PROSITE" id="PS50162"/>
    </source>
</evidence>
<evidence type="ECO:0000313" key="7">
    <source>
        <dbReference type="Proteomes" id="UP001566132"/>
    </source>
</evidence>
<evidence type="ECO:0000259" key="5">
    <source>
        <dbReference type="PROSITE" id="PS50163"/>
    </source>
</evidence>
<evidence type="ECO:0000256" key="2">
    <source>
        <dbReference type="ARBA" id="ARBA00022840"/>
    </source>
</evidence>
<protein>
    <submittedName>
        <fullName evidence="6">Uncharacterized protein</fullName>
    </submittedName>
</protein>
<dbReference type="EMBL" id="JBDJPC010000001">
    <property type="protein sequence ID" value="KAL1517305.1"/>
    <property type="molecule type" value="Genomic_DNA"/>
</dbReference>
<sequence length="116" mass="12921">MALFRVDYTSGEIPERQSKLGLMLSRLQKISEEYNVAVFLTNQITSDLNHSLINDVDVKPVGGNILAHSTTTRIALKKEKGNVRIARVYDSPNLEEKETEFIITGGGIANPKNFDD</sequence>
<feature type="domain" description="RecA family profile 2" evidence="5">
    <location>
        <begin position="59"/>
        <end position="113"/>
    </location>
</feature>
<accession>A0ABD1FDE8</accession>
<organism evidence="6 7">
    <name type="scientific">Hypothenemus hampei</name>
    <name type="common">Coffee berry borer</name>
    <dbReference type="NCBI Taxonomy" id="57062"/>
    <lineage>
        <taxon>Eukaryota</taxon>
        <taxon>Metazoa</taxon>
        <taxon>Ecdysozoa</taxon>
        <taxon>Arthropoda</taxon>
        <taxon>Hexapoda</taxon>
        <taxon>Insecta</taxon>
        <taxon>Pterygota</taxon>
        <taxon>Neoptera</taxon>
        <taxon>Endopterygota</taxon>
        <taxon>Coleoptera</taxon>
        <taxon>Polyphaga</taxon>
        <taxon>Cucujiformia</taxon>
        <taxon>Curculionidae</taxon>
        <taxon>Scolytinae</taxon>
        <taxon>Hypothenemus</taxon>
    </lineage>
</organism>
<proteinExistence type="inferred from homology"/>
<dbReference type="InterPro" id="IPR020587">
    <property type="entry name" value="RecA_monomer-monomer_interface"/>
</dbReference>
<dbReference type="Pfam" id="PF08423">
    <property type="entry name" value="Rad51"/>
    <property type="match status" value="1"/>
</dbReference>
<dbReference type="SUPFAM" id="SSF52540">
    <property type="entry name" value="P-loop containing nucleoside triphosphate hydrolases"/>
    <property type="match status" value="1"/>
</dbReference>
<dbReference type="PANTHER" id="PTHR22942">
    <property type="entry name" value="RECA/RAD51/RADA DNA STRAND-PAIRING FAMILY MEMBER"/>
    <property type="match status" value="1"/>
</dbReference>
<dbReference type="InterPro" id="IPR013632">
    <property type="entry name" value="Rad51_C"/>
</dbReference>
<gene>
    <name evidence="6" type="ORF">ABEB36_001086</name>
</gene>
<evidence type="ECO:0000256" key="1">
    <source>
        <dbReference type="ARBA" id="ARBA00022741"/>
    </source>
</evidence>
<comment type="similarity">
    <text evidence="3">Belongs to the RecA family.</text>
</comment>
<reference evidence="6 7" key="1">
    <citation type="submission" date="2024-05" db="EMBL/GenBank/DDBJ databases">
        <title>Genetic variation in Jamaican populations of the coffee berry borer (Hypothenemus hampei).</title>
        <authorList>
            <person name="Errbii M."/>
            <person name="Myrie A."/>
        </authorList>
    </citation>
    <scope>NUCLEOTIDE SEQUENCE [LARGE SCALE GENOMIC DNA]</scope>
    <source>
        <strain evidence="6">JA-Hopewell-2020-01-JO</strain>
        <tissue evidence="6">Whole body</tissue>
    </source>
</reference>
<evidence type="ECO:0000256" key="3">
    <source>
        <dbReference type="RuleBase" id="RU003422"/>
    </source>
</evidence>
<dbReference type="Gene3D" id="3.40.50.300">
    <property type="entry name" value="P-loop containing nucleotide triphosphate hydrolases"/>
    <property type="match status" value="1"/>
</dbReference>
<feature type="domain" description="RecA family profile 1" evidence="4">
    <location>
        <begin position="1"/>
        <end position="44"/>
    </location>
</feature>
<dbReference type="InterPro" id="IPR027417">
    <property type="entry name" value="P-loop_NTPase"/>
</dbReference>
<dbReference type="PROSITE" id="PS50162">
    <property type="entry name" value="RECA_2"/>
    <property type="match status" value="1"/>
</dbReference>
<comment type="caution">
    <text evidence="6">The sequence shown here is derived from an EMBL/GenBank/DDBJ whole genome shotgun (WGS) entry which is preliminary data.</text>
</comment>
<keyword evidence="2 3" id="KW-0067">ATP-binding</keyword>
<dbReference type="PANTHER" id="PTHR22942:SF30">
    <property type="entry name" value="MEIOTIC RECOMBINATION PROTEIN DMC1_LIM15 HOMOLOG"/>
    <property type="match status" value="1"/>
</dbReference>
<dbReference type="AlphaFoldDB" id="A0ABD1FDE8"/>
<dbReference type="GO" id="GO:0005524">
    <property type="term" value="F:ATP binding"/>
    <property type="evidence" value="ECO:0007669"/>
    <property type="project" value="UniProtKB-KW"/>
</dbReference>
<dbReference type="PROSITE" id="PS50163">
    <property type="entry name" value="RECA_3"/>
    <property type="match status" value="1"/>
</dbReference>
<keyword evidence="7" id="KW-1185">Reference proteome</keyword>